<dbReference type="PANTHER" id="PTHR48079:SF6">
    <property type="entry name" value="NAD(P)-BINDING DOMAIN-CONTAINING PROTEIN-RELATED"/>
    <property type="match status" value="1"/>
</dbReference>
<dbReference type="GO" id="GO:0004029">
    <property type="term" value="F:aldehyde dehydrogenase (NAD+) activity"/>
    <property type="evidence" value="ECO:0007669"/>
    <property type="project" value="TreeGrafter"/>
</dbReference>
<evidence type="ECO:0000259" key="1">
    <source>
        <dbReference type="Pfam" id="PF13460"/>
    </source>
</evidence>
<evidence type="ECO:0000313" key="2">
    <source>
        <dbReference type="EMBL" id="AEV28126.1"/>
    </source>
</evidence>
<dbReference type="InterPro" id="IPR051783">
    <property type="entry name" value="NAD(P)-dependent_oxidoreduct"/>
</dbReference>
<proteinExistence type="predicted"/>
<dbReference type="InterPro" id="IPR036291">
    <property type="entry name" value="NAD(P)-bd_dom_sf"/>
</dbReference>
<dbReference type="Gene3D" id="3.40.50.720">
    <property type="entry name" value="NAD(P)-binding Rossmann-like Domain"/>
    <property type="match status" value="1"/>
</dbReference>
<sequence>MHIFMIGGTGLIGSEAARELLARGHTVTTLALPPLPTGAVLPPNLEIEYGNYLKMSDEEIKTRLSGCKGFVFAAGIDERFEGPPPIYDSYKKYNIDPVKRLLTLARESGVKHTVILGSYFAYFNKLWPDMELTKWHPYIRSRRDQEEVALSFADNNFAVAVLELPYIFGVQPGRKPVWVFLVEMIRGMKKVTLFPKGGTTMVTVHQVGQAVAGALERNEGGHCYPIGYYNMQWKELLTIIHRYLGCPDKKILTIPNWLFGIGIRKIMREQKKRNIEGGLNLDKFTALQCSKQYIDKSLGCEILGVESDDIEKAIGESILLCLDIIDKQVETVAMKAE</sequence>
<dbReference type="RefSeq" id="WP_014268975.1">
    <property type="nucleotide sequence ID" value="NC_016633.1"/>
</dbReference>
<reference evidence="2 3" key="1">
    <citation type="submission" date="2011-11" db="EMBL/GenBank/DDBJ databases">
        <title>Complete sequence of Spirochaeta sp. grapes.</title>
        <authorList>
            <consortium name="US DOE Joint Genome Institute"/>
            <person name="Lucas S."/>
            <person name="Han J."/>
            <person name="Lapidus A."/>
            <person name="Cheng J.-F."/>
            <person name="Goodwin L."/>
            <person name="Pitluck S."/>
            <person name="Peters L."/>
            <person name="Ovchinnikova G."/>
            <person name="Munk A.C."/>
            <person name="Detter J.C."/>
            <person name="Han C."/>
            <person name="Tapia R."/>
            <person name="Land M."/>
            <person name="Hauser L."/>
            <person name="Kyrpides N."/>
            <person name="Ivanova N."/>
            <person name="Pagani I."/>
            <person name="Ritalahtilisa K."/>
            <person name="Loeffler F."/>
            <person name="Woyke T."/>
        </authorList>
    </citation>
    <scope>NUCLEOTIDE SEQUENCE [LARGE SCALE GENOMIC DNA]</scope>
    <source>
        <strain evidence="3">ATCC BAA-1885 / DSM 22778 / Grapes</strain>
    </source>
</reference>
<dbReference type="Pfam" id="PF13460">
    <property type="entry name" value="NAD_binding_10"/>
    <property type="match status" value="1"/>
</dbReference>
<dbReference type="SUPFAM" id="SSF51735">
    <property type="entry name" value="NAD(P)-binding Rossmann-fold domains"/>
    <property type="match status" value="1"/>
</dbReference>
<dbReference type="InterPro" id="IPR016040">
    <property type="entry name" value="NAD(P)-bd_dom"/>
</dbReference>
<dbReference type="Proteomes" id="UP000005632">
    <property type="component" value="Chromosome"/>
</dbReference>
<dbReference type="KEGG" id="sgp:SpiGrapes_0263"/>
<accession>G8QUV0</accession>
<feature type="domain" description="NAD(P)-binding" evidence="1">
    <location>
        <begin position="7"/>
        <end position="148"/>
    </location>
</feature>
<dbReference type="OrthoDB" id="1490291at2"/>
<organism evidence="2 3">
    <name type="scientific">Sphaerochaeta pleomorpha (strain ATCC BAA-1885 / DSM 22778 / Grapes)</name>
    <dbReference type="NCBI Taxonomy" id="158190"/>
    <lineage>
        <taxon>Bacteria</taxon>
        <taxon>Pseudomonadati</taxon>
        <taxon>Spirochaetota</taxon>
        <taxon>Spirochaetia</taxon>
        <taxon>Spirochaetales</taxon>
        <taxon>Sphaerochaetaceae</taxon>
        <taxon>Sphaerochaeta</taxon>
    </lineage>
</organism>
<name>G8QUV0_SPHPG</name>
<dbReference type="PANTHER" id="PTHR48079">
    <property type="entry name" value="PROTEIN YEEZ"/>
    <property type="match status" value="1"/>
</dbReference>
<dbReference type="STRING" id="158190.SpiGrapes_0263"/>
<dbReference type="GO" id="GO:0005737">
    <property type="term" value="C:cytoplasm"/>
    <property type="evidence" value="ECO:0007669"/>
    <property type="project" value="TreeGrafter"/>
</dbReference>
<keyword evidence="3" id="KW-1185">Reference proteome</keyword>
<dbReference type="EMBL" id="CP003155">
    <property type="protein sequence ID" value="AEV28126.1"/>
    <property type="molecule type" value="Genomic_DNA"/>
</dbReference>
<dbReference type="HOGENOM" id="CLU_072751_0_0_12"/>
<dbReference type="AlphaFoldDB" id="G8QUV0"/>
<protein>
    <submittedName>
        <fullName evidence="2">Nucleoside-diphosphate-sugar epimerase</fullName>
    </submittedName>
</protein>
<dbReference type="eggNOG" id="COG0451">
    <property type="taxonomic scope" value="Bacteria"/>
</dbReference>
<evidence type="ECO:0000313" key="3">
    <source>
        <dbReference type="Proteomes" id="UP000005632"/>
    </source>
</evidence>
<gene>
    <name evidence="2" type="ordered locus">SpiGrapes_0263</name>
</gene>